<accession>A0A410P5E5</accession>
<evidence type="ECO:0000256" key="2">
    <source>
        <dbReference type="ARBA" id="ARBA00022723"/>
    </source>
</evidence>
<keyword evidence="1" id="KW-0004">4Fe-4S</keyword>
<dbReference type="GO" id="GO:0051539">
    <property type="term" value="F:4 iron, 4 sulfur cluster binding"/>
    <property type="evidence" value="ECO:0007669"/>
    <property type="project" value="UniProtKB-KW"/>
</dbReference>
<dbReference type="EMBL" id="CP019384">
    <property type="protein sequence ID" value="QAT17332.1"/>
    <property type="molecule type" value="Genomic_DNA"/>
</dbReference>
<dbReference type="Proteomes" id="UP000287243">
    <property type="component" value="Chromosome"/>
</dbReference>
<dbReference type="InterPro" id="IPR017900">
    <property type="entry name" value="4Fe4S_Fe_S_CS"/>
</dbReference>
<keyword evidence="4" id="KW-0411">Iron-sulfur</keyword>
<dbReference type="GO" id="GO:0046872">
    <property type="term" value="F:metal ion binding"/>
    <property type="evidence" value="ECO:0007669"/>
    <property type="project" value="UniProtKB-KW"/>
</dbReference>
<evidence type="ECO:0000259" key="5">
    <source>
        <dbReference type="PROSITE" id="PS51379"/>
    </source>
</evidence>
<keyword evidence="3" id="KW-0408">Iron</keyword>
<dbReference type="AlphaFoldDB" id="A0A410P5E5"/>
<dbReference type="InterPro" id="IPR007160">
    <property type="entry name" value="DUF362"/>
</dbReference>
<evidence type="ECO:0000313" key="6">
    <source>
        <dbReference type="EMBL" id="QAT17332.1"/>
    </source>
</evidence>
<evidence type="ECO:0000256" key="4">
    <source>
        <dbReference type="ARBA" id="ARBA00023014"/>
    </source>
</evidence>
<evidence type="ECO:0000256" key="1">
    <source>
        <dbReference type="ARBA" id="ARBA00022485"/>
    </source>
</evidence>
<dbReference type="OrthoDB" id="9807879at2"/>
<protein>
    <recommendedName>
        <fullName evidence="5">4Fe-4S ferredoxin-type domain-containing protein</fullName>
    </recommendedName>
</protein>
<dbReference type="PANTHER" id="PTHR24960:SF76">
    <property type="entry name" value="4FE-4S FERREDOXIN-TYPE DOMAIN-CONTAINING PROTEIN"/>
    <property type="match status" value="1"/>
</dbReference>
<dbReference type="PROSITE" id="PS00198">
    <property type="entry name" value="4FE4S_FER_1"/>
    <property type="match status" value="1"/>
</dbReference>
<proteinExistence type="predicted"/>
<dbReference type="RefSeq" id="WP_128700151.1">
    <property type="nucleotide sequence ID" value="NZ_CP019384.1"/>
</dbReference>
<keyword evidence="2" id="KW-0479">Metal-binding</keyword>
<dbReference type="Pfam" id="PF13237">
    <property type="entry name" value="Fer4_10"/>
    <property type="match status" value="1"/>
</dbReference>
<gene>
    <name evidence="6" type="ORF">BU251_06105</name>
</gene>
<dbReference type="InterPro" id="IPR017896">
    <property type="entry name" value="4Fe4S_Fe-S-bd"/>
</dbReference>
<evidence type="ECO:0000313" key="7">
    <source>
        <dbReference type="Proteomes" id="UP000287243"/>
    </source>
</evidence>
<dbReference type="KEGG" id="vai:BU251_06105"/>
<keyword evidence="7" id="KW-1185">Reference proteome</keyword>
<name>A0A410P5E5_VELA1</name>
<organism evidence="6 7">
    <name type="scientific">Velamenicoccus archaeovorus</name>
    <dbReference type="NCBI Taxonomy" id="1930593"/>
    <lineage>
        <taxon>Bacteria</taxon>
        <taxon>Pseudomonadati</taxon>
        <taxon>Candidatus Omnitrophota</taxon>
        <taxon>Candidatus Velamenicoccus</taxon>
    </lineage>
</organism>
<dbReference type="InterPro" id="IPR050157">
    <property type="entry name" value="PSI_iron-sulfur_center"/>
</dbReference>
<feature type="domain" description="4Fe-4S ferredoxin-type" evidence="5">
    <location>
        <begin position="308"/>
        <end position="337"/>
    </location>
</feature>
<evidence type="ECO:0000256" key="3">
    <source>
        <dbReference type="ARBA" id="ARBA00023004"/>
    </source>
</evidence>
<reference evidence="6 7" key="1">
    <citation type="submission" date="2017-01" db="EMBL/GenBank/DDBJ databases">
        <title>First insights into the biology of 'candidatus Vampirococcus archaeovorus'.</title>
        <authorList>
            <person name="Kizina J."/>
            <person name="Jordan S."/>
            <person name="Stueber K."/>
            <person name="Reinhardt R."/>
            <person name="Harder J."/>
        </authorList>
    </citation>
    <scope>NUCLEOTIDE SEQUENCE [LARGE SCALE GENOMIC DNA]</scope>
    <source>
        <strain evidence="6 7">LiM</strain>
    </source>
</reference>
<feature type="domain" description="4Fe-4S ferredoxin-type" evidence="5">
    <location>
        <begin position="338"/>
        <end position="366"/>
    </location>
</feature>
<sequence length="384" mass="42341">MDHKVSLVRCRNYDTAQVQTAVAEAVRLLGGIERFVKPKEKVLLKPNLLTDAAPEKGVDTHPEVVRAVIRLLRPLTTNIFCGDSPSVWGEKKDVGRVYEVSGIKKICEEEGVELVYFSRSRLVGGYPLTPWAFSCDRLINIPKFKTHGFTILTACLKNLFGLVVGMHKMKIHFDHPRALDLSRVIVDIYEARRPDLNIVDGITAMEGDGPGSAGTLKHMGLVAAGGDGVCVDMILAHLMRLDGFAVPTSREASRRGLGPGRFQDIEVLGGPLGDFTAESFRLPKASILARLPRMPKALSRLLTAFLSLKPYAEASHCKLCGICAKSCPAEAIRLDAGRVRFRRSRCILCLCCQEVCPHGAIDVRKNSFLKLLKWCKNAGKRARR</sequence>
<dbReference type="PROSITE" id="PS51379">
    <property type="entry name" value="4FE4S_FER_2"/>
    <property type="match status" value="2"/>
</dbReference>
<dbReference type="SUPFAM" id="SSF54862">
    <property type="entry name" value="4Fe-4S ferredoxins"/>
    <property type="match status" value="1"/>
</dbReference>
<dbReference type="Gene3D" id="3.30.70.20">
    <property type="match status" value="1"/>
</dbReference>
<dbReference type="Pfam" id="PF04015">
    <property type="entry name" value="DUF362"/>
    <property type="match status" value="1"/>
</dbReference>
<dbReference type="PANTHER" id="PTHR24960">
    <property type="entry name" value="PHOTOSYSTEM I IRON-SULFUR CENTER-RELATED"/>
    <property type="match status" value="1"/>
</dbReference>